<dbReference type="OMA" id="ITKAQPV"/>
<keyword evidence="7" id="KW-0472">Membrane</keyword>
<dbReference type="PANTHER" id="PTHR45662:SF2">
    <property type="entry name" value="PHOSPHATIDYLINOSITOL-3-PHOSPHATASE SAC1"/>
    <property type="match status" value="1"/>
</dbReference>
<dbReference type="RefSeq" id="XP_020899846.1">
    <property type="nucleotide sequence ID" value="XM_021044187.2"/>
</dbReference>
<accession>A0A913X6X2</accession>
<reference evidence="9" key="1">
    <citation type="submission" date="2022-11" db="UniProtKB">
        <authorList>
            <consortium name="EnsemblMetazoa"/>
        </authorList>
    </citation>
    <scope>IDENTIFICATION</scope>
</reference>
<dbReference type="GO" id="GO:0004438">
    <property type="term" value="F:phosphatidylinositol-3-phosphate phosphatase activity"/>
    <property type="evidence" value="ECO:0007669"/>
    <property type="project" value="UniProtKB-EC"/>
</dbReference>
<evidence type="ECO:0000256" key="2">
    <source>
        <dbReference type="ARBA" id="ARBA00036631"/>
    </source>
</evidence>
<dbReference type="GeneID" id="110238515"/>
<proteinExistence type="predicted"/>
<keyword evidence="7" id="KW-1133">Transmembrane helix</keyword>
<feature type="transmembrane region" description="Helical" evidence="7">
    <location>
        <begin position="519"/>
        <end position="541"/>
    </location>
</feature>
<keyword evidence="10" id="KW-1185">Reference proteome</keyword>
<dbReference type="InterPro" id="IPR002013">
    <property type="entry name" value="SAC_dom"/>
</dbReference>
<dbReference type="PROSITE" id="PS50275">
    <property type="entry name" value="SAC"/>
    <property type="match status" value="1"/>
</dbReference>
<name>A0A913X6X2_EXADI</name>
<dbReference type="PANTHER" id="PTHR45662">
    <property type="entry name" value="PHOSPHATIDYLINOSITIDE PHOSPHATASE SAC1"/>
    <property type="match status" value="1"/>
</dbReference>
<evidence type="ECO:0000256" key="4">
    <source>
        <dbReference type="ARBA" id="ARBA00040795"/>
    </source>
</evidence>
<dbReference type="OrthoDB" id="405996at2759"/>
<evidence type="ECO:0000256" key="1">
    <source>
        <dbReference type="ARBA" id="ARBA00013038"/>
    </source>
</evidence>
<evidence type="ECO:0000259" key="8">
    <source>
        <dbReference type="PROSITE" id="PS50275"/>
    </source>
</evidence>
<organism evidence="9 10">
    <name type="scientific">Exaiptasia diaphana</name>
    <name type="common">Tropical sea anemone</name>
    <name type="synonym">Aiptasia pulchella</name>
    <dbReference type="NCBI Taxonomy" id="2652724"/>
    <lineage>
        <taxon>Eukaryota</taxon>
        <taxon>Metazoa</taxon>
        <taxon>Cnidaria</taxon>
        <taxon>Anthozoa</taxon>
        <taxon>Hexacorallia</taxon>
        <taxon>Actiniaria</taxon>
        <taxon>Aiptasiidae</taxon>
        <taxon>Exaiptasia</taxon>
    </lineage>
</organism>
<dbReference type="GO" id="GO:0043812">
    <property type="term" value="F:phosphatidylinositol-4-phosphate phosphatase activity"/>
    <property type="evidence" value="ECO:0007669"/>
    <property type="project" value="TreeGrafter"/>
</dbReference>
<evidence type="ECO:0000313" key="9">
    <source>
        <dbReference type="EnsemblMetazoa" id="XP_020899846.1"/>
    </source>
</evidence>
<dbReference type="GO" id="GO:0046856">
    <property type="term" value="P:phosphatidylinositol dephosphorylation"/>
    <property type="evidence" value="ECO:0007669"/>
    <property type="project" value="TreeGrafter"/>
</dbReference>
<sequence>MADHCVYKTLRLHTSADKFYIEPRDPKALGEKILEIDRVTQELNLADNEGQIPPSAETKDIFGIMGVIHLLAGPYLIVITRKRLVGYIQGNEVWKVLGTEVIPFPRALLHLTEDQAYYDKIYLSMVTSVLQTDGFYFSCSYDLTHTIQRLSGTSPDFLQMPLFERADPRFVWNNHLLRPFTVQSELHKFILPVMHGFISITTCTINNNSFDFILISRRSCYRAGVRYYIRGLDDEGRSANYVETEQIIQYNNGTSSFVQIRGSIPLYWSQRPNLKYKPTPLINSTADHTLGFQYHIDHEIAHYRELVLISLIDQKGAEKILGDNFYTILRNSGYKEDKLRYDAFDFHKECSKMRWDRLNILIDRQNSDLKKFGKIHEHGVITTGEKIAGHKDFEFIFKNVWADNADACSVQYAGTGALKTDFTRTGKRSVFGALKDGVNSAIRYYKNNFSDGYRQDSIDLFLGNYIVDSNECISKPCPLQQKRDWRYMMLPFILLFGFSMFIISLILPSTEYGIQFLYVLFWGAAVFMTLYIVVFFGTEFVDQPKLLQPKDTKDKHV</sequence>
<evidence type="ECO:0000313" key="10">
    <source>
        <dbReference type="Proteomes" id="UP000887567"/>
    </source>
</evidence>
<feature type="domain" description="SAC" evidence="8">
    <location>
        <begin position="126"/>
        <end position="330"/>
    </location>
</feature>
<evidence type="ECO:0000256" key="5">
    <source>
        <dbReference type="ARBA" id="ARBA00041396"/>
    </source>
</evidence>
<keyword evidence="7" id="KW-0812">Transmembrane</keyword>
<dbReference type="KEGG" id="epa:110238515"/>
<evidence type="ECO:0000256" key="6">
    <source>
        <dbReference type="ARBA" id="ARBA00041911"/>
    </source>
</evidence>
<dbReference type="Pfam" id="PF02383">
    <property type="entry name" value="Syja_N"/>
    <property type="match status" value="1"/>
</dbReference>
<dbReference type="EC" id="3.1.3.64" evidence="1"/>
<dbReference type="Proteomes" id="UP000887567">
    <property type="component" value="Unplaced"/>
</dbReference>
<dbReference type="AlphaFoldDB" id="A0A913X6X2"/>
<comment type="catalytic activity">
    <reaction evidence="2">
        <text>a 1,2-diacyl-sn-glycero-3-phospho-(1D-myo-inositol-3-phosphate) + H2O = a 1,2-diacyl-sn-glycero-3-phospho-(1D-myo-inositol) + phosphate</text>
        <dbReference type="Rhea" id="RHEA:12316"/>
        <dbReference type="ChEBI" id="CHEBI:15377"/>
        <dbReference type="ChEBI" id="CHEBI:43474"/>
        <dbReference type="ChEBI" id="CHEBI:57880"/>
        <dbReference type="ChEBI" id="CHEBI:58088"/>
        <dbReference type="EC" id="3.1.3.64"/>
    </reaction>
    <physiologicalReaction direction="left-to-right" evidence="2">
        <dbReference type="Rhea" id="RHEA:12317"/>
    </physiologicalReaction>
</comment>
<evidence type="ECO:0000256" key="3">
    <source>
        <dbReference type="ARBA" id="ARBA00036807"/>
    </source>
</evidence>
<dbReference type="GO" id="GO:0005783">
    <property type="term" value="C:endoplasmic reticulum"/>
    <property type="evidence" value="ECO:0007669"/>
    <property type="project" value="TreeGrafter"/>
</dbReference>
<protein>
    <recommendedName>
        <fullName evidence="4">Phosphatidylinositol-3-phosphatase SAC1</fullName>
        <ecNumber evidence="1">3.1.3.64</ecNumber>
    </recommendedName>
    <alternativeName>
        <fullName evidence="6">Phosphatidylinositol-4-phosphate phosphatase</fullName>
    </alternativeName>
    <alternativeName>
        <fullName evidence="5">Suppressor of actin mutations 1-like protein</fullName>
    </alternativeName>
</protein>
<evidence type="ECO:0000256" key="7">
    <source>
        <dbReference type="SAM" id="Phobius"/>
    </source>
</evidence>
<feature type="transmembrane region" description="Helical" evidence="7">
    <location>
        <begin position="487"/>
        <end position="507"/>
    </location>
</feature>
<comment type="catalytic activity">
    <reaction evidence="3">
        <text>a 1,2-diacyl-sn-glycero-3-phospho-(1D-myo-inositol 4-phosphate) + H2O = a 1,2-diacyl-sn-glycero-3-phospho-(1D-myo-inositol) + phosphate</text>
        <dbReference type="Rhea" id="RHEA:55652"/>
        <dbReference type="ChEBI" id="CHEBI:15377"/>
        <dbReference type="ChEBI" id="CHEBI:43474"/>
        <dbReference type="ChEBI" id="CHEBI:57880"/>
        <dbReference type="ChEBI" id="CHEBI:58178"/>
    </reaction>
    <physiologicalReaction direction="left-to-right" evidence="3">
        <dbReference type="Rhea" id="RHEA:55653"/>
    </physiologicalReaction>
</comment>
<dbReference type="EnsemblMetazoa" id="XM_021044187.2">
    <property type="protein sequence ID" value="XP_020899846.1"/>
    <property type="gene ID" value="LOC110238515"/>
</dbReference>